<proteinExistence type="predicted"/>
<comment type="caution">
    <text evidence="1">The sequence shown here is derived from an EMBL/GenBank/DDBJ whole genome shotgun (WGS) entry which is preliminary data.</text>
</comment>
<gene>
    <name evidence="1" type="ORF">DHV22_16585</name>
</gene>
<organism evidence="1 2">
    <name type="scientific">Xanthomarina gelatinilytica</name>
    <dbReference type="NCBI Taxonomy" id="1137281"/>
    <lineage>
        <taxon>Bacteria</taxon>
        <taxon>Pseudomonadati</taxon>
        <taxon>Bacteroidota</taxon>
        <taxon>Flavobacteriia</taxon>
        <taxon>Flavobacteriales</taxon>
        <taxon>Flavobacteriaceae</taxon>
        <taxon>Xanthomarina</taxon>
    </lineage>
</organism>
<evidence type="ECO:0000313" key="1">
    <source>
        <dbReference type="EMBL" id="HCY83096.1"/>
    </source>
</evidence>
<reference evidence="1 2" key="1">
    <citation type="journal article" date="2018" name="Nat. Biotechnol.">
        <title>A standardized bacterial taxonomy based on genome phylogeny substantially revises the tree of life.</title>
        <authorList>
            <person name="Parks D.H."/>
            <person name="Chuvochina M."/>
            <person name="Waite D.W."/>
            <person name="Rinke C."/>
            <person name="Skarshewski A."/>
            <person name="Chaumeil P.A."/>
            <person name="Hugenholtz P."/>
        </authorList>
    </citation>
    <scope>NUCLEOTIDE SEQUENCE [LARGE SCALE GENOMIC DNA]</scope>
    <source>
        <strain evidence="1">UBA10227</strain>
    </source>
</reference>
<protein>
    <submittedName>
        <fullName evidence="1">Uncharacterized protein</fullName>
    </submittedName>
</protein>
<accession>A0A3D6BUZ3</accession>
<sequence>MSNTKELTKKKSHAPLSGVVESFTEIDIPDLGVGRMTTTATVILTTLMIEDGIMERARVLESVIEHLGIEPSDFEKIRRNEKKHEELDYDNDQAYSWE</sequence>
<dbReference type="Proteomes" id="UP000263268">
    <property type="component" value="Unassembled WGS sequence"/>
</dbReference>
<dbReference type="AlphaFoldDB" id="A0A3D6BUZ3"/>
<name>A0A3D6BUZ3_9FLAO</name>
<dbReference type="EMBL" id="DPRK01000268">
    <property type="protein sequence ID" value="HCY83096.1"/>
    <property type="molecule type" value="Genomic_DNA"/>
</dbReference>
<evidence type="ECO:0000313" key="2">
    <source>
        <dbReference type="Proteomes" id="UP000263268"/>
    </source>
</evidence>